<organism evidence="2 3">
    <name type="scientific">Chelonobacter oris</name>
    <dbReference type="NCBI Taxonomy" id="505317"/>
    <lineage>
        <taxon>Bacteria</taxon>
        <taxon>Pseudomonadati</taxon>
        <taxon>Pseudomonadota</taxon>
        <taxon>Gammaproteobacteria</taxon>
        <taxon>Pasteurellales</taxon>
        <taxon>Pasteurellaceae</taxon>
        <taxon>Chelonobacter</taxon>
    </lineage>
</organism>
<feature type="transmembrane region" description="Helical" evidence="1">
    <location>
        <begin position="56"/>
        <end position="80"/>
    </location>
</feature>
<dbReference type="Proteomes" id="UP000030380">
    <property type="component" value="Unassembled WGS sequence"/>
</dbReference>
<feature type="transmembrane region" description="Helical" evidence="1">
    <location>
        <begin position="172"/>
        <end position="194"/>
    </location>
</feature>
<keyword evidence="1" id="KW-0472">Membrane</keyword>
<feature type="transmembrane region" description="Helical" evidence="1">
    <location>
        <begin position="127"/>
        <end position="151"/>
    </location>
</feature>
<feature type="transmembrane region" description="Helical" evidence="1">
    <location>
        <begin position="101"/>
        <end position="121"/>
    </location>
</feature>
<name>A0A0A3AT20_9PAST</name>
<gene>
    <name evidence="2" type="ORF">OA57_07590</name>
</gene>
<comment type="caution">
    <text evidence="2">The sequence shown here is derived from an EMBL/GenBank/DDBJ whole genome shotgun (WGS) entry which is preliminary data.</text>
</comment>
<dbReference type="OrthoDB" id="5689171at2"/>
<feature type="transmembrane region" description="Helical" evidence="1">
    <location>
        <begin position="200"/>
        <end position="225"/>
    </location>
</feature>
<evidence type="ECO:0000313" key="2">
    <source>
        <dbReference type="EMBL" id="KGQ70185.1"/>
    </source>
</evidence>
<evidence type="ECO:0000313" key="3">
    <source>
        <dbReference type="Proteomes" id="UP000030380"/>
    </source>
</evidence>
<dbReference type="RefSeq" id="WP_034615836.1">
    <property type="nucleotide sequence ID" value="NZ_JSUM01000012.1"/>
</dbReference>
<proteinExistence type="predicted"/>
<sequence length="238" mass="27209">MPVNFIKIFQDSWNFMLNQRQTVLFFLVLLIIDNLFFRYLLDSPNLQSEETSRSVLLILLASQVVNAILVLWLLSVITLISRQQQPNLVTALSYGIKKMPFYLLLNLVIVLPFSLAAASYFNQQSSIFSLLSMLIGAYLFIRLCLAPYSYIIENSSFTEALKLVWLNGVGRVLPLFLFSLLVYLLPLLITLQLSRLAPSLLTTLGIAVISALISLFTLVFSYRFYQLFIDKTALRKFQ</sequence>
<dbReference type="STRING" id="505317.OA57_07590"/>
<keyword evidence="3" id="KW-1185">Reference proteome</keyword>
<evidence type="ECO:0000256" key="1">
    <source>
        <dbReference type="SAM" id="Phobius"/>
    </source>
</evidence>
<dbReference type="AlphaFoldDB" id="A0A0A3AT20"/>
<protein>
    <submittedName>
        <fullName evidence="2">Uncharacterized protein</fullName>
    </submittedName>
</protein>
<feature type="transmembrane region" description="Helical" evidence="1">
    <location>
        <begin position="21"/>
        <end position="41"/>
    </location>
</feature>
<accession>A0A0A3AT20</accession>
<keyword evidence="1" id="KW-1133">Transmembrane helix</keyword>
<keyword evidence="1" id="KW-0812">Transmembrane</keyword>
<dbReference type="EMBL" id="JSUM01000012">
    <property type="protein sequence ID" value="KGQ70185.1"/>
    <property type="molecule type" value="Genomic_DNA"/>
</dbReference>
<reference evidence="2 3" key="1">
    <citation type="submission" date="2014-11" db="EMBL/GenBank/DDBJ databases">
        <title>Draft genome sequence of Chelonobacter oris 1662T, associated with respiratory disease in Hermann's Tortoises.</title>
        <authorList>
            <person name="Kudirkiene E."/>
            <person name="Hansen M.J."/>
            <person name="Bojesen A.M."/>
        </authorList>
    </citation>
    <scope>NUCLEOTIDE SEQUENCE [LARGE SCALE GENOMIC DNA]</scope>
    <source>
        <strain evidence="2 3">1662</strain>
    </source>
</reference>